<comment type="caution">
    <text evidence="2">The sequence shown here is derived from an EMBL/GenBank/DDBJ whole genome shotgun (WGS) entry which is preliminary data.</text>
</comment>
<evidence type="ECO:0008006" key="4">
    <source>
        <dbReference type="Google" id="ProtNLM"/>
    </source>
</evidence>
<dbReference type="GO" id="GO:0003723">
    <property type="term" value="F:RNA binding"/>
    <property type="evidence" value="ECO:0007669"/>
    <property type="project" value="InterPro"/>
</dbReference>
<evidence type="ECO:0000313" key="2">
    <source>
        <dbReference type="EMBL" id="CAJ1943261.1"/>
    </source>
</evidence>
<dbReference type="GO" id="GO:0003743">
    <property type="term" value="F:translation initiation factor activity"/>
    <property type="evidence" value="ECO:0007669"/>
    <property type="project" value="InterPro"/>
</dbReference>
<evidence type="ECO:0000256" key="1">
    <source>
        <dbReference type="SAM" id="MobiDB-lite"/>
    </source>
</evidence>
<dbReference type="InterPro" id="IPR001040">
    <property type="entry name" value="TIF_eIF_4E"/>
</dbReference>
<dbReference type="SUPFAM" id="SSF55418">
    <property type="entry name" value="eIF4e-like"/>
    <property type="match status" value="1"/>
</dbReference>
<evidence type="ECO:0000313" key="3">
    <source>
        <dbReference type="Proteomes" id="UP001295423"/>
    </source>
</evidence>
<feature type="region of interest" description="Disordered" evidence="1">
    <location>
        <begin position="208"/>
        <end position="228"/>
    </location>
</feature>
<dbReference type="AlphaFoldDB" id="A0AAD2CQP1"/>
<protein>
    <recommendedName>
        <fullName evidence="4">Eukaryotic translation initiation factor 4E</fullName>
    </recommendedName>
</protein>
<gene>
    <name evidence="2" type="ORF">CYCCA115_LOCUS8351</name>
</gene>
<reference evidence="2" key="1">
    <citation type="submission" date="2023-08" db="EMBL/GenBank/DDBJ databases">
        <authorList>
            <person name="Audoor S."/>
            <person name="Bilcke G."/>
        </authorList>
    </citation>
    <scope>NUCLEOTIDE SEQUENCE</scope>
</reference>
<organism evidence="2 3">
    <name type="scientific">Cylindrotheca closterium</name>
    <dbReference type="NCBI Taxonomy" id="2856"/>
    <lineage>
        <taxon>Eukaryota</taxon>
        <taxon>Sar</taxon>
        <taxon>Stramenopiles</taxon>
        <taxon>Ochrophyta</taxon>
        <taxon>Bacillariophyta</taxon>
        <taxon>Bacillariophyceae</taxon>
        <taxon>Bacillariophycidae</taxon>
        <taxon>Bacillariales</taxon>
        <taxon>Bacillariaceae</taxon>
        <taxon>Cylindrotheca</taxon>
    </lineage>
</organism>
<sequence length="240" mass="28086">MAATMEEKKVEEPTTNASESAVEWVLWQHYLPRYVKNDQQWKDDTSEVAHFFAHHPTKTNLTADLSHLPLPSAHFFLKNERGHHELAPQMHMEYSLFKEGTEPSWSDEHCKGELYTKHYFPSNLLDQYWHNLVEGVMNGTIEDQHIVAIRVVDKSHGKHPLYKLEVWLDTAHQQTRDRIRMQAMKCVEPIVDDHHRFKFHWRDFSNGPKAKAMNSKQETTLSHADDPLDSDPLDGWTKVV</sequence>
<dbReference type="Proteomes" id="UP001295423">
    <property type="component" value="Unassembled WGS sequence"/>
</dbReference>
<keyword evidence="3" id="KW-1185">Reference proteome</keyword>
<dbReference type="EMBL" id="CAKOGP040001113">
    <property type="protein sequence ID" value="CAJ1943261.1"/>
    <property type="molecule type" value="Genomic_DNA"/>
</dbReference>
<name>A0AAD2CQP1_9STRA</name>
<accession>A0AAD2CQP1</accession>
<proteinExistence type="predicted"/>
<dbReference type="InterPro" id="IPR023398">
    <property type="entry name" value="TIF_eIF4e-like"/>
</dbReference>
<dbReference type="Gene3D" id="3.30.760.10">
    <property type="entry name" value="RNA Cap, Translation Initiation Factor Eif4e"/>
    <property type="match status" value="1"/>
</dbReference>
<dbReference type="Pfam" id="PF01652">
    <property type="entry name" value="IF4E"/>
    <property type="match status" value="1"/>
</dbReference>